<gene>
    <name evidence="2" type="ORF">P168DRAFT_119302</name>
</gene>
<reference evidence="2" key="1">
    <citation type="submission" date="2016-12" db="EMBL/GenBank/DDBJ databases">
        <title>The genomes of Aspergillus section Nigri reveals drivers in fungal speciation.</title>
        <authorList>
            <consortium name="DOE Joint Genome Institute"/>
            <person name="Vesth T.C."/>
            <person name="Nybo J."/>
            <person name="Theobald S."/>
            <person name="Brandl J."/>
            <person name="Frisvad J.C."/>
            <person name="Nielsen K.F."/>
            <person name="Lyhne E.K."/>
            <person name="Kogle M.E."/>
            <person name="Kuo A."/>
            <person name="Riley R."/>
            <person name="Clum A."/>
            <person name="Nolan M."/>
            <person name="Lipzen A."/>
            <person name="Salamov A."/>
            <person name="Henrissat B."/>
            <person name="Wiebenga A."/>
            <person name="De vries R.P."/>
            <person name="Grigoriev I.V."/>
            <person name="Mortensen U.H."/>
            <person name="Andersen M.R."/>
            <person name="Baker S.E."/>
        </authorList>
    </citation>
    <scope>NUCLEOTIDE SEQUENCE</scope>
    <source>
        <strain evidence="2">IBT 28561</strain>
    </source>
</reference>
<dbReference type="GeneID" id="36540130"/>
<evidence type="ECO:0000256" key="1">
    <source>
        <dbReference type="SAM" id="MobiDB-lite"/>
    </source>
</evidence>
<dbReference type="RefSeq" id="XP_024695409.1">
    <property type="nucleotide sequence ID" value="XM_024832609.1"/>
</dbReference>
<feature type="compositionally biased region" description="Basic and acidic residues" evidence="1">
    <location>
        <begin position="1"/>
        <end position="27"/>
    </location>
</feature>
<dbReference type="EMBL" id="MSFM01000003">
    <property type="protein sequence ID" value="PKY06815.1"/>
    <property type="molecule type" value="Genomic_DNA"/>
</dbReference>
<name>A0A2I1DAA9_ASPC2</name>
<organism evidence="2 3">
    <name type="scientific">Aspergillus campestris (strain IBT 28561)</name>
    <dbReference type="NCBI Taxonomy" id="1392248"/>
    <lineage>
        <taxon>Eukaryota</taxon>
        <taxon>Fungi</taxon>
        <taxon>Dikarya</taxon>
        <taxon>Ascomycota</taxon>
        <taxon>Pezizomycotina</taxon>
        <taxon>Eurotiomycetes</taxon>
        <taxon>Eurotiomycetidae</taxon>
        <taxon>Eurotiales</taxon>
        <taxon>Aspergillaceae</taxon>
        <taxon>Aspergillus</taxon>
        <taxon>Aspergillus subgen. Circumdati</taxon>
    </lineage>
</organism>
<proteinExistence type="predicted"/>
<keyword evidence="3" id="KW-1185">Reference proteome</keyword>
<feature type="compositionally biased region" description="Basic residues" evidence="1">
    <location>
        <begin position="82"/>
        <end position="96"/>
    </location>
</feature>
<protein>
    <submittedName>
        <fullName evidence="2">Uncharacterized protein</fullName>
    </submittedName>
</protein>
<evidence type="ECO:0000313" key="2">
    <source>
        <dbReference type="EMBL" id="PKY06815.1"/>
    </source>
</evidence>
<dbReference type="AlphaFoldDB" id="A0A2I1DAA9"/>
<dbReference type="Proteomes" id="UP000234254">
    <property type="component" value="Unassembled WGS sequence"/>
</dbReference>
<evidence type="ECO:0000313" key="3">
    <source>
        <dbReference type="Proteomes" id="UP000234254"/>
    </source>
</evidence>
<feature type="region of interest" description="Disordered" evidence="1">
    <location>
        <begin position="1"/>
        <end position="122"/>
    </location>
</feature>
<feature type="compositionally biased region" description="Basic and acidic residues" evidence="1">
    <location>
        <begin position="97"/>
        <end position="122"/>
    </location>
</feature>
<sequence length="122" mass="14579">MEDRRKGEGRQERKRKIEGTGKKENGREPGNPTWYQDGKIKREPGRDEVQEKDQLGREEEKPDGRKKEKREKKNKCLNEKRTFHKHFSGRKKKEKKKMKDSVEKDREKRKEEGRGKGDEGCI</sequence>
<dbReference type="VEuPathDB" id="FungiDB:P168DRAFT_119302"/>
<feature type="compositionally biased region" description="Basic and acidic residues" evidence="1">
    <location>
        <begin position="38"/>
        <end position="66"/>
    </location>
</feature>
<accession>A0A2I1DAA9</accession>
<comment type="caution">
    <text evidence="2">The sequence shown here is derived from an EMBL/GenBank/DDBJ whole genome shotgun (WGS) entry which is preliminary data.</text>
</comment>